<dbReference type="GO" id="GO:0006508">
    <property type="term" value="P:proteolysis"/>
    <property type="evidence" value="ECO:0007669"/>
    <property type="project" value="UniProtKB-KW"/>
</dbReference>
<evidence type="ECO:0000259" key="8">
    <source>
        <dbReference type="Pfam" id="PF17676"/>
    </source>
</evidence>
<dbReference type="GO" id="GO:0004180">
    <property type="term" value="F:carboxypeptidase activity"/>
    <property type="evidence" value="ECO:0007669"/>
    <property type="project" value="UniProtKB-KW"/>
</dbReference>
<keyword evidence="10" id="KW-1185">Reference proteome</keyword>
<comment type="similarity">
    <text evidence="1">Belongs to the peptidase S66 family.</text>
</comment>
<evidence type="ECO:0000256" key="4">
    <source>
        <dbReference type="ARBA" id="ARBA00022801"/>
    </source>
</evidence>
<dbReference type="Proteomes" id="UP000008908">
    <property type="component" value="Chromosome"/>
</dbReference>
<dbReference type="SUPFAM" id="SSF52317">
    <property type="entry name" value="Class I glutamine amidotransferase-like"/>
    <property type="match status" value="1"/>
</dbReference>
<dbReference type="InterPro" id="IPR027461">
    <property type="entry name" value="Carboxypeptidase_A_C_sf"/>
</dbReference>
<dbReference type="RefSeq" id="WP_014033666.1">
    <property type="nucleotide sequence ID" value="NC_015945.1"/>
</dbReference>
<dbReference type="AlphaFoldDB" id="G2PP00"/>
<dbReference type="eggNOG" id="COG1619">
    <property type="taxonomic scope" value="Bacteria"/>
</dbReference>
<dbReference type="InterPro" id="IPR040449">
    <property type="entry name" value="Peptidase_S66_N"/>
</dbReference>
<dbReference type="CDD" id="cd07025">
    <property type="entry name" value="Peptidase_S66"/>
    <property type="match status" value="1"/>
</dbReference>
<evidence type="ECO:0000256" key="5">
    <source>
        <dbReference type="ARBA" id="ARBA00022825"/>
    </source>
</evidence>
<evidence type="ECO:0000256" key="2">
    <source>
        <dbReference type="ARBA" id="ARBA00022645"/>
    </source>
</evidence>
<dbReference type="STRING" id="886377.Murru_2347"/>
<sequence length="355" mass="39643">MRDSIMSKRRSFLKSATALGAATLLHQTTWGNQYFPDPKPKTKPKKLKLGDTIGLVAPGFAIEKEALFLALDTLQKMGFKTYHTDRIKGNYGYFSNTDEERAKDVNEMFANPDIDAILCARGGYGCTRILDLLDYDCITNNPKALIGFSDITALINTIYKKTGLIGFHGPVGKTLDDEYSQVYFKKVLMEPQQTLPIKNAILKDPKQYRNSEYYRYTITAGVGQGELVGGSLTLVAAMIGTPYEIDFTDKLVLLEDVEEAPYRIDRMLTQLADVESFTKAKGIIFGVCKGCDRKRTTENFTLREVIMDRVSPLGIPAAYGMSFGHIPQNSTLPIGIEAYFNAYKKQLRLMEPAVS</sequence>
<dbReference type="InterPro" id="IPR040921">
    <property type="entry name" value="Peptidase_S66C"/>
</dbReference>
<name>G2PP00_ALLRU</name>
<keyword evidence="2" id="KW-0121">Carboxypeptidase</keyword>
<dbReference type="InterPro" id="IPR003507">
    <property type="entry name" value="S66_fam"/>
</dbReference>
<keyword evidence="3" id="KW-0645">Protease</keyword>
<accession>G2PP00</accession>
<organism evidence="9 10">
    <name type="scientific">Allomuricauda ruestringensis (strain DSM 13258 / CIP 107369 / LMG 19739 / B1)</name>
    <name type="common">Muricauda ruestringensis</name>
    <dbReference type="NCBI Taxonomy" id="886377"/>
    <lineage>
        <taxon>Bacteria</taxon>
        <taxon>Pseudomonadati</taxon>
        <taxon>Bacteroidota</taxon>
        <taxon>Flavobacteriia</taxon>
        <taxon>Flavobacteriales</taxon>
        <taxon>Flavobacteriaceae</taxon>
        <taxon>Flagellimonas</taxon>
    </lineage>
</organism>
<evidence type="ECO:0000259" key="7">
    <source>
        <dbReference type="Pfam" id="PF02016"/>
    </source>
</evidence>
<evidence type="ECO:0000256" key="3">
    <source>
        <dbReference type="ARBA" id="ARBA00022670"/>
    </source>
</evidence>
<gene>
    <name evidence="9" type="ordered locus">Murru_2347</name>
</gene>
<dbReference type="InterPro" id="IPR029062">
    <property type="entry name" value="Class_I_gatase-like"/>
</dbReference>
<dbReference type="KEGG" id="mrs:Murru_2347"/>
<dbReference type="Pfam" id="PF17676">
    <property type="entry name" value="Peptidase_S66C"/>
    <property type="match status" value="1"/>
</dbReference>
<feature type="active site" description="Charge relay system" evidence="6">
    <location>
        <position position="255"/>
    </location>
</feature>
<dbReference type="Gene3D" id="3.40.50.10740">
    <property type="entry name" value="Class I glutamine amidotransferase-like"/>
    <property type="match status" value="1"/>
</dbReference>
<keyword evidence="4" id="KW-0378">Hydrolase</keyword>
<dbReference type="PIRSF" id="PIRSF028757">
    <property type="entry name" value="LD-carboxypeptidase"/>
    <property type="match status" value="1"/>
</dbReference>
<reference evidence="10" key="1">
    <citation type="submission" date="2011-08" db="EMBL/GenBank/DDBJ databases">
        <title>The complete genome of Muricauda ruestringensis DSM 13258.</title>
        <authorList>
            <person name="Lucas S."/>
            <person name="Han J."/>
            <person name="Lapidus A."/>
            <person name="Bruce D."/>
            <person name="Goodwin L."/>
            <person name="Pitluck S."/>
            <person name="Peters L."/>
            <person name="Kyrpides N."/>
            <person name="Mavromatis K."/>
            <person name="Ivanova N."/>
            <person name="Ovchinnikova G."/>
            <person name="Teshima H."/>
            <person name="Detter J.C."/>
            <person name="Tapia R."/>
            <person name="Han C."/>
            <person name="Land M."/>
            <person name="Hauser L."/>
            <person name="Markowitz V."/>
            <person name="Cheng J.-F."/>
            <person name="Hugenholtz P."/>
            <person name="Woyke T."/>
            <person name="Wu D."/>
            <person name="Spring S."/>
            <person name="Schroeder M."/>
            <person name="Brambilla E."/>
            <person name="Klenk H.-P."/>
            <person name="Eisen J.A."/>
        </authorList>
    </citation>
    <scope>NUCLEOTIDE SEQUENCE [LARGE SCALE GENOMIC DNA]</scope>
    <source>
        <strain evidence="10">DSM 13258 / LMG 19739 / B1</strain>
    </source>
</reference>
<evidence type="ECO:0000256" key="1">
    <source>
        <dbReference type="ARBA" id="ARBA00010233"/>
    </source>
</evidence>
<dbReference type="MEROPS" id="S66.001"/>
<dbReference type="InterPro" id="IPR027478">
    <property type="entry name" value="LdcA_N"/>
</dbReference>
<dbReference type="PANTHER" id="PTHR30237">
    <property type="entry name" value="MURAMOYLTETRAPEPTIDE CARBOXYPEPTIDASE"/>
    <property type="match status" value="1"/>
</dbReference>
<feature type="active site" description="Nucleophile" evidence="6">
    <location>
        <position position="149"/>
    </location>
</feature>
<protein>
    <submittedName>
        <fullName evidence="9">Peptidase U61 LD-carboxypeptidase A</fullName>
    </submittedName>
</protein>
<keyword evidence="5" id="KW-0720">Serine protease</keyword>
<evidence type="ECO:0000313" key="9">
    <source>
        <dbReference type="EMBL" id="AEM71385.1"/>
    </source>
</evidence>
<reference evidence="9 10" key="2">
    <citation type="journal article" date="2012" name="Stand. Genomic Sci.">
        <title>Complete genome sequence of the facultatively anaerobic, appendaged bacterium Muricauda ruestringensis type strain (B1(T)).</title>
        <authorList>
            <person name="Huntemann M."/>
            <person name="Teshima H."/>
            <person name="Lapidus A."/>
            <person name="Nolan M."/>
            <person name="Lucas S."/>
            <person name="Hammon N."/>
            <person name="Deshpande S."/>
            <person name="Cheng J.F."/>
            <person name="Tapia R."/>
            <person name="Goodwin L.A."/>
            <person name="Pitluck S."/>
            <person name="Liolios K."/>
            <person name="Pagani I."/>
            <person name="Ivanova N."/>
            <person name="Mavromatis K."/>
            <person name="Mikhailova N."/>
            <person name="Pati A."/>
            <person name="Chen A."/>
            <person name="Palaniappan K."/>
            <person name="Land M."/>
            <person name="Hauser L."/>
            <person name="Pan C."/>
            <person name="Brambilla E.M."/>
            <person name="Rohde M."/>
            <person name="Spring S."/>
            <person name="Goker M."/>
            <person name="Detter J.C."/>
            <person name="Bristow J."/>
            <person name="Eisen J.A."/>
            <person name="Markowitz V."/>
            <person name="Hugenholtz P."/>
            <person name="Kyrpides N.C."/>
            <person name="Klenk H.P."/>
            <person name="Woyke T."/>
        </authorList>
    </citation>
    <scope>NUCLEOTIDE SEQUENCE [LARGE SCALE GENOMIC DNA]</scope>
    <source>
        <strain evidence="10">DSM 13258 / LMG 19739 / B1</strain>
    </source>
</reference>
<dbReference type="GO" id="GO:0008236">
    <property type="term" value="F:serine-type peptidase activity"/>
    <property type="evidence" value="ECO:0007669"/>
    <property type="project" value="UniProtKB-KW"/>
</dbReference>
<dbReference type="PANTHER" id="PTHR30237:SF2">
    <property type="entry name" value="MUREIN TETRAPEPTIDE CARBOXYPEPTIDASE"/>
    <property type="match status" value="1"/>
</dbReference>
<feature type="domain" description="LD-carboxypeptidase N-terminal" evidence="7">
    <location>
        <begin position="53"/>
        <end position="169"/>
    </location>
</feature>
<feature type="domain" description="LD-carboxypeptidase C-terminal" evidence="8">
    <location>
        <begin position="224"/>
        <end position="338"/>
    </location>
</feature>
<dbReference type="EMBL" id="CP002999">
    <property type="protein sequence ID" value="AEM71385.1"/>
    <property type="molecule type" value="Genomic_DNA"/>
</dbReference>
<dbReference type="Pfam" id="PF02016">
    <property type="entry name" value="Peptidase_S66"/>
    <property type="match status" value="1"/>
</dbReference>
<dbReference type="HOGENOM" id="CLU_034346_3_1_10"/>
<evidence type="ECO:0000256" key="6">
    <source>
        <dbReference type="PIRSR" id="PIRSR028757-1"/>
    </source>
</evidence>
<dbReference type="Gene3D" id="3.50.30.60">
    <property type="entry name" value="LD-carboxypeptidase A C-terminal domain-like"/>
    <property type="match status" value="1"/>
</dbReference>
<evidence type="ECO:0000313" key="10">
    <source>
        <dbReference type="Proteomes" id="UP000008908"/>
    </source>
</evidence>
<feature type="active site" description="Charge relay system" evidence="6">
    <location>
        <position position="325"/>
    </location>
</feature>
<dbReference type="SUPFAM" id="SSF141986">
    <property type="entry name" value="LD-carboxypeptidase A C-terminal domain-like"/>
    <property type="match status" value="1"/>
</dbReference>
<proteinExistence type="inferred from homology"/>